<dbReference type="WBParaSite" id="BTMF_0001122001-mRNA-1">
    <property type="protein sequence ID" value="BTMF_0001122001-mRNA-1"/>
    <property type="gene ID" value="BTMF_0001122001"/>
</dbReference>
<name>A0A0R3QU18_9BILA</name>
<protein>
    <submittedName>
        <fullName evidence="1">Ovule protein</fullName>
    </submittedName>
</protein>
<dbReference type="AlphaFoldDB" id="A0A0R3QU18"/>
<dbReference type="STRING" id="42155.A0A0R3QU18"/>
<reference evidence="1" key="1">
    <citation type="submission" date="2017-02" db="UniProtKB">
        <authorList>
            <consortium name="WormBaseParasite"/>
        </authorList>
    </citation>
    <scope>IDENTIFICATION</scope>
</reference>
<sequence>LSTFYYFYLLKMEKEWSLNFAFPLLSLLKATGNETAAYNRAVEICRLQIYFNFFHLINSTNKKD</sequence>
<organism evidence="1">
    <name type="scientific">Brugia timori</name>
    <dbReference type="NCBI Taxonomy" id="42155"/>
    <lineage>
        <taxon>Eukaryota</taxon>
        <taxon>Metazoa</taxon>
        <taxon>Ecdysozoa</taxon>
        <taxon>Nematoda</taxon>
        <taxon>Chromadorea</taxon>
        <taxon>Rhabditida</taxon>
        <taxon>Spirurina</taxon>
        <taxon>Spiruromorpha</taxon>
        <taxon>Filarioidea</taxon>
        <taxon>Onchocercidae</taxon>
        <taxon>Brugia</taxon>
    </lineage>
</organism>
<accession>A0A0R3QU18</accession>
<proteinExistence type="predicted"/>
<evidence type="ECO:0000313" key="1">
    <source>
        <dbReference type="WBParaSite" id="BTMF_0001122001-mRNA-1"/>
    </source>
</evidence>